<protein>
    <submittedName>
        <fullName evidence="1">HGL288Wp</fullName>
    </submittedName>
</protein>
<proteinExistence type="predicted"/>
<dbReference type="Pfam" id="PF10450">
    <property type="entry name" value="POC1"/>
    <property type="match status" value="1"/>
</dbReference>
<dbReference type="InterPro" id="IPR018855">
    <property type="entry name" value="Psome_chaperone_1_fun"/>
</dbReference>
<sequence>MIFKQWYSDHIPRHQVDSINYSDPNSLLLNAEPEVNISNEITRKYSKGFVVPYSMSWLFPPDVIHLQEISEISATLKQNVGASSRDVQDNLNGQFYEVESKPTAKEVCLSYKLYEYNDTLIVIVLEDDMKYPPILHNYLSEIVAKVLREATSSLTILVNSDHVTGVKSLEELEPPEFIKGAVAALVLSLLGHCGGPDSKDSYILVQSEGPNGFEKHNIAVVDDLIGHMASTLSQPADYVSSTYNCWKMHAGSQFQGGLYL</sequence>
<name>A0A109UXZ3_9SACH</name>
<organism evidence="1 2">
    <name type="scientific">Eremothecium sinecaudum</name>
    <dbReference type="NCBI Taxonomy" id="45286"/>
    <lineage>
        <taxon>Eukaryota</taxon>
        <taxon>Fungi</taxon>
        <taxon>Dikarya</taxon>
        <taxon>Ascomycota</taxon>
        <taxon>Saccharomycotina</taxon>
        <taxon>Saccharomycetes</taxon>
        <taxon>Saccharomycetales</taxon>
        <taxon>Saccharomycetaceae</taxon>
        <taxon>Eremothecium</taxon>
    </lineage>
</organism>
<dbReference type="GO" id="GO:0043248">
    <property type="term" value="P:proteasome assembly"/>
    <property type="evidence" value="ECO:0007669"/>
    <property type="project" value="InterPro"/>
</dbReference>
<dbReference type="InterPro" id="IPR038605">
    <property type="entry name" value="Pba1_sf"/>
</dbReference>
<evidence type="ECO:0000313" key="1">
    <source>
        <dbReference type="EMBL" id="AMD22052.1"/>
    </source>
</evidence>
<dbReference type="Proteomes" id="UP000243052">
    <property type="component" value="Chromosome vii"/>
</dbReference>
<reference evidence="1 2" key="1">
    <citation type="submission" date="2016-01" db="EMBL/GenBank/DDBJ databases">
        <title>Genome sequence of the yeast Holleya sinecauda.</title>
        <authorList>
            <person name="Dietrich F.S."/>
        </authorList>
    </citation>
    <scope>NUCLEOTIDE SEQUENCE [LARGE SCALE GENOMIC DNA]</scope>
    <source>
        <strain evidence="1 2">ATCC 58844</strain>
    </source>
</reference>
<dbReference type="EMBL" id="CP014247">
    <property type="protein sequence ID" value="AMD22052.1"/>
    <property type="molecule type" value="Genomic_DNA"/>
</dbReference>
<keyword evidence="2" id="KW-1185">Reference proteome</keyword>
<dbReference type="RefSeq" id="XP_017989048.1">
    <property type="nucleotide sequence ID" value="XM_018133789.1"/>
</dbReference>
<dbReference type="GeneID" id="28725380"/>
<accession>A0A109UXZ3</accession>
<dbReference type="STRING" id="45286.A0A109UXZ3"/>
<evidence type="ECO:0000313" key="2">
    <source>
        <dbReference type="Proteomes" id="UP000243052"/>
    </source>
</evidence>
<dbReference type="Gene3D" id="3.40.50.12120">
    <property type="entry name" value="POC1 chaperone"/>
    <property type="match status" value="1"/>
</dbReference>
<dbReference type="OrthoDB" id="4062897at2759"/>
<gene>
    <name evidence="1" type="ORF">AW171_hschr74060</name>
</gene>
<dbReference type="AlphaFoldDB" id="A0A109UXZ3"/>